<name>B6AFS0_CRYMR</name>
<dbReference type="Proteomes" id="UP000001460">
    <property type="component" value="Unassembled WGS sequence"/>
</dbReference>
<dbReference type="OMA" id="EDFLIMR"/>
<evidence type="ECO:0000313" key="5">
    <source>
        <dbReference type="Proteomes" id="UP000001460"/>
    </source>
</evidence>
<dbReference type="AlphaFoldDB" id="B6AFS0"/>
<dbReference type="PANTHER" id="PTHR10772">
    <property type="entry name" value="10 KDA HEAT SHOCK PROTEIN"/>
    <property type="match status" value="1"/>
</dbReference>
<dbReference type="GO" id="GO:0005739">
    <property type="term" value="C:mitochondrion"/>
    <property type="evidence" value="ECO:0007669"/>
    <property type="project" value="TreeGrafter"/>
</dbReference>
<organism evidence="4 5">
    <name type="scientific">Cryptosporidium muris (strain RN66)</name>
    <dbReference type="NCBI Taxonomy" id="441375"/>
    <lineage>
        <taxon>Eukaryota</taxon>
        <taxon>Sar</taxon>
        <taxon>Alveolata</taxon>
        <taxon>Apicomplexa</taxon>
        <taxon>Conoidasida</taxon>
        <taxon>Coccidia</taxon>
        <taxon>Eucoccidiorida</taxon>
        <taxon>Eimeriorina</taxon>
        <taxon>Cryptosporidiidae</taxon>
        <taxon>Cryptosporidium</taxon>
    </lineage>
</organism>
<dbReference type="eggNOG" id="KOG1641">
    <property type="taxonomic scope" value="Eukaryota"/>
</dbReference>
<dbReference type="InterPro" id="IPR037124">
    <property type="entry name" value="Chaperonin_GroES_sf"/>
</dbReference>
<dbReference type="Gene3D" id="2.30.33.40">
    <property type="entry name" value="GroES chaperonin"/>
    <property type="match status" value="1"/>
</dbReference>
<dbReference type="SMART" id="SM00883">
    <property type="entry name" value="Cpn10"/>
    <property type="match status" value="1"/>
</dbReference>
<accession>B6AFS0</accession>
<keyword evidence="5" id="KW-1185">Reference proteome</keyword>
<dbReference type="GO" id="GO:0005524">
    <property type="term" value="F:ATP binding"/>
    <property type="evidence" value="ECO:0007669"/>
    <property type="project" value="InterPro"/>
</dbReference>
<dbReference type="PROSITE" id="PS00681">
    <property type="entry name" value="CHAPERONINS_CPN10"/>
    <property type="match status" value="1"/>
</dbReference>
<dbReference type="GO" id="GO:0044183">
    <property type="term" value="F:protein folding chaperone"/>
    <property type="evidence" value="ECO:0007669"/>
    <property type="project" value="InterPro"/>
</dbReference>
<dbReference type="EMBL" id="DS989731">
    <property type="protein sequence ID" value="EEA07061.1"/>
    <property type="molecule type" value="Genomic_DNA"/>
</dbReference>
<protein>
    <submittedName>
        <fullName evidence="4">Heat shock protein Hsp10, putative</fullName>
    </submittedName>
</protein>
<dbReference type="PRINTS" id="PR00297">
    <property type="entry name" value="CHAPERONIN10"/>
</dbReference>
<evidence type="ECO:0000256" key="2">
    <source>
        <dbReference type="ARBA" id="ARBA00023186"/>
    </source>
</evidence>
<dbReference type="GO" id="GO:0051087">
    <property type="term" value="F:protein-folding chaperone binding"/>
    <property type="evidence" value="ECO:0007669"/>
    <property type="project" value="TreeGrafter"/>
</dbReference>
<dbReference type="VEuPathDB" id="CryptoDB:CMU_034470"/>
<dbReference type="RefSeq" id="XP_002141410.1">
    <property type="nucleotide sequence ID" value="XM_002141374.1"/>
</dbReference>
<proteinExistence type="inferred from homology"/>
<dbReference type="GeneID" id="6996568"/>
<evidence type="ECO:0000313" key="4">
    <source>
        <dbReference type="EMBL" id="EEA07061.1"/>
    </source>
</evidence>
<keyword evidence="4" id="KW-0346">Stress response</keyword>
<dbReference type="CDD" id="cd00320">
    <property type="entry name" value="cpn10"/>
    <property type="match status" value="1"/>
</dbReference>
<gene>
    <name evidence="4" type="ORF">CMU_034470</name>
</gene>
<keyword evidence="2 3" id="KW-0143">Chaperone</keyword>
<evidence type="ECO:0000256" key="1">
    <source>
        <dbReference type="ARBA" id="ARBA00006975"/>
    </source>
</evidence>
<dbReference type="InterPro" id="IPR018369">
    <property type="entry name" value="Chaprnonin_Cpn10_CS"/>
</dbReference>
<dbReference type="STRING" id="441375.B6AFS0"/>
<dbReference type="InterPro" id="IPR011032">
    <property type="entry name" value="GroES-like_sf"/>
</dbReference>
<dbReference type="InterPro" id="IPR020818">
    <property type="entry name" value="Chaperonin_GroES"/>
</dbReference>
<dbReference type="GO" id="GO:0051082">
    <property type="term" value="F:unfolded protein binding"/>
    <property type="evidence" value="ECO:0007669"/>
    <property type="project" value="TreeGrafter"/>
</dbReference>
<dbReference type="PANTHER" id="PTHR10772:SF0">
    <property type="entry name" value="10 KDA HEAT SHOCK PROTEIN, MITOCHONDRIAL"/>
    <property type="match status" value="1"/>
</dbReference>
<reference evidence="4" key="1">
    <citation type="submission" date="2008-06" db="EMBL/GenBank/DDBJ databases">
        <authorList>
            <person name="Lorenzi H."/>
            <person name="Inman J."/>
            <person name="Miller J."/>
            <person name="Schobel S."/>
            <person name="Amedeo P."/>
            <person name="Caler E.V."/>
            <person name="da Silva J."/>
        </authorList>
    </citation>
    <scope>NUCLEOTIDE SEQUENCE [LARGE SCALE GENOMIC DNA]</scope>
    <source>
        <strain evidence="4">RN66</strain>
    </source>
</reference>
<dbReference type="SUPFAM" id="SSF50129">
    <property type="entry name" value="GroES-like"/>
    <property type="match status" value="1"/>
</dbReference>
<dbReference type="Pfam" id="PF00166">
    <property type="entry name" value="Cpn10"/>
    <property type="match status" value="1"/>
</dbReference>
<dbReference type="OrthoDB" id="184876at2759"/>
<evidence type="ECO:0000256" key="3">
    <source>
        <dbReference type="RuleBase" id="RU003479"/>
    </source>
</evidence>
<comment type="similarity">
    <text evidence="1 3">Belongs to the GroES chaperonin family.</text>
</comment>
<sequence>MVLKRFKPLLDRVLVQKFRPETITKSGLFLPDSATKGSIASLQGLVLSVGPGKRNKKTGEYIKCSVKPGDVVVIPEYGGIPFKVENKNDQNRNDDLFIYREDDLVGIVEGGKLE</sequence>
<dbReference type="GO" id="GO:0046872">
    <property type="term" value="F:metal ion binding"/>
    <property type="evidence" value="ECO:0007669"/>
    <property type="project" value="TreeGrafter"/>
</dbReference>